<sequence length="115" mass="13167">MNSDYNASRPADHDQNIGSRSEESTTITRQDEEHKTPQQRLSPEIPNADLSVDFSSIMGSTIVEDEKIEKRKSNLLKLNEENEKLQRELKAMSDRLEAAERKRAQLQAKEQKVGQ</sequence>
<evidence type="ECO:0000313" key="3">
    <source>
        <dbReference type="EMBL" id="KAF9453197.1"/>
    </source>
</evidence>
<proteinExistence type="predicted"/>
<evidence type="ECO:0000256" key="2">
    <source>
        <dbReference type="SAM" id="MobiDB-lite"/>
    </source>
</evidence>
<dbReference type="AlphaFoldDB" id="A0A9P5XKN9"/>
<reference evidence="3" key="1">
    <citation type="submission" date="2020-11" db="EMBL/GenBank/DDBJ databases">
        <authorList>
            <consortium name="DOE Joint Genome Institute"/>
            <person name="Ahrendt S."/>
            <person name="Riley R."/>
            <person name="Andreopoulos W."/>
            <person name="Labutti K."/>
            <person name="Pangilinan J."/>
            <person name="Ruiz-Duenas F.J."/>
            <person name="Barrasa J.M."/>
            <person name="Sanchez-Garcia M."/>
            <person name="Camarero S."/>
            <person name="Miyauchi S."/>
            <person name="Serrano A."/>
            <person name="Linde D."/>
            <person name="Babiker R."/>
            <person name="Drula E."/>
            <person name="Ayuso-Fernandez I."/>
            <person name="Pacheco R."/>
            <person name="Padilla G."/>
            <person name="Ferreira P."/>
            <person name="Barriuso J."/>
            <person name="Kellner H."/>
            <person name="Castanera R."/>
            <person name="Alfaro M."/>
            <person name="Ramirez L."/>
            <person name="Pisabarro A.G."/>
            <person name="Kuo A."/>
            <person name="Tritt A."/>
            <person name="Lipzen A."/>
            <person name="He G."/>
            <person name="Yan M."/>
            <person name="Ng V."/>
            <person name="Cullen D."/>
            <person name="Martin F."/>
            <person name="Rosso M.-N."/>
            <person name="Henrissat B."/>
            <person name="Hibbett D."/>
            <person name="Martinez A.T."/>
            <person name="Grigoriev I.V."/>
        </authorList>
    </citation>
    <scope>NUCLEOTIDE SEQUENCE</scope>
    <source>
        <strain evidence="3">MF-IS2</strain>
    </source>
</reference>
<feature type="region of interest" description="Disordered" evidence="2">
    <location>
        <begin position="1"/>
        <end position="48"/>
    </location>
</feature>
<evidence type="ECO:0000313" key="4">
    <source>
        <dbReference type="Proteomes" id="UP000807342"/>
    </source>
</evidence>
<name>A0A9P5XKN9_9AGAR</name>
<feature type="coiled-coil region" evidence="1">
    <location>
        <begin position="68"/>
        <end position="109"/>
    </location>
</feature>
<comment type="caution">
    <text evidence="3">The sequence shown here is derived from an EMBL/GenBank/DDBJ whole genome shotgun (WGS) entry which is preliminary data.</text>
</comment>
<gene>
    <name evidence="3" type="ORF">P691DRAFT_801537</name>
</gene>
<keyword evidence="4" id="KW-1185">Reference proteome</keyword>
<dbReference type="EMBL" id="MU151063">
    <property type="protein sequence ID" value="KAF9453197.1"/>
    <property type="molecule type" value="Genomic_DNA"/>
</dbReference>
<keyword evidence="1" id="KW-0175">Coiled coil</keyword>
<protein>
    <submittedName>
        <fullName evidence="3">Uncharacterized protein</fullName>
    </submittedName>
</protein>
<dbReference type="OrthoDB" id="3254913at2759"/>
<accession>A0A9P5XKN9</accession>
<evidence type="ECO:0000256" key="1">
    <source>
        <dbReference type="SAM" id="Coils"/>
    </source>
</evidence>
<dbReference type="Proteomes" id="UP000807342">
    <property type="component" value="Unassembled WGS sequence"/>
</dbReference>
<feature type="compositionally biased region" description="Basic and acidic residues" evidence="2">
    <location>
        <begin position="10"/>
        <end position="36"/>
    </location>
</feature>
<organism evidence="3 4">
    <name type="scientific">Macrolepiota fuliginosa MF-IS2</name>
    <dbReference type="NCBI Taxonomy" id="1400762"/>
    <lineage>
        <taxon>Eukaryota</taxon>
        <taxon>Fungi</taxon>
        <taxon>Dikarya</taxon>
        <taxon>Basidiomycota</taxon>
        <taxon>Agaricomycotina</taxon>
        <taxon>Agaricomycetes</taxon>
        <taxon>Agaricomycetidae</taxon>
        <taxon>Agaricales</taxon>
        <taxon>Agaricineae</taxon>
        <taxon>Agaricaceae</taxon>
        <taxon>Macrolepiota</taxon>
    </lineage>
</organism>